<reference evidence="4 5" key="1">
    <citation type="submission" date="2017-04" db="EMBL/GenBank/DDBJ databases">
        <authorList>
            <person name="Afonso C.L."/>
            <person name="Miller P.J."/>
            <person name="Scott M.A."/>
            <person name="Spackman E."/>
            <person name="Goraichik I."/>
            <person name="Dimitrov K.M."/>
            <person name="Suarez D.L."/>
            <person name="Swayne D.E."/>
        </authorList>
    </citation>
    <scope>NUCLEOTIDE SEQUENCE [LARGE SCALE GENOMIC DNA]</scope>
    <source>
        <strain evidence="4 5">DSM 19625</strain>
    </source>
</reference>
<dbReference type="EMBL" id="FWYB01000017">
    <property type="protein sequence ID" value="SMD14458.1"/>
    <property type="molecule type" value="Genomic_DNA"/>
</dbReference>
<dbReference type="PANTHER" id="PTHR31084">
    <property type="entry name" value="ALPHA-L-FUCOSIDASE 2"/>
    <property type="match status" value="1"/>
</dbReference>
<dbReference type="Proteomes" id="UP000192678">
    <property type="component" value="Unassembled WGS sequence"/>
</dbReference>
<dbReference type="PANTHER" id="PTHR31084:SF0">
    <property type="entry name" value="ALPHA-L-FUCOSIDASE 2"/>
    <property type="match status" value="1"/>
</dbReference>
<dbReference type="GO" id="GO:0004560">
    <property type="term" value="F:alpha-L-fucosidase activity"/>
    <property type="evidence" value="ECO:0007669"/>
    <property type="project" value="TreeGrafter"/>
</dbReference>
<evidence type="ECO:0000313" key="4">
    <source>
        <dbReference type="EMBL" id="SMD14458.1"/>
    </source>
</evidence>
<dbReference type="SUPFAM" id="SSF48208">
    <property type="entry name" value="Six-hairpin glycosidases"/>
    <property type="match status" value="1"/>
</dbReference>
<dbReference type="GO" id="GO:0005975">
    <property type="term" value="P:carbohydrate metabolic process"/>
    <property type="evidence" value="ECO:0007669"/>
    <property type="project" value="InterPro"/>
</dbReference>
<dbReference type="InterPro" id="IPR054363">
    <property type="entry name" value="GH95_cat"/>
</dbReference>
<dbReference type="AlphaFoldDB" id="A0A1W2EZ10"/>
<dbReference type="InterPro" id="IPR049053">
    <property type="entry name" value="AFCA-like_C"/>
</dbReference>
<dbReference type="STRING" id="475255.SAMN04488101_11791"/>
<accession>A0A1W2EZ10</accession>
<dbReference type="InterPro" id="IPR012341">
    <property type="entry name" value="6hp_glycosidase-like_sf"/>
</dbReference>
<feature type="domain" description="Alpha fucosidase A-like C-terminal" evidence="2">
    <location>
        <begin position="630"/>
        <end position="722"/>
    </location>
</feature>
<protein>
    <recommendedName>
        <fullName evidence="6">Alpha-L-fucosidase 2</fullName>
    </recommendedName>
</protein>
<evidence type="ECO:0000259" key="3">
    <source>
        <dbReference type="Pfam" id="PF22124"/>
    </source>
</evidence>
<feature type="domain" description="Glycosyl hydrolase family 95 catalytic" evidence="3">
    <location>
        <begin position="288"/>
        <end position="628"/>
    </location>
</feature>
<name>A0A1W2EZ10_9SPHI</name>
<sequence length="749" mass="84791">MNKRIIILLLLAGAAFTQASAQVWQKVNWETFMSRNDLLFDSLSTNWDEGAFLGNGLLGVMVYREDANTLRFDLGRTDVVDHVEGINASIGRGRLPIGRFLMEVDGKIKTINLRLNLLKAELSGTITTDKGSVHFNALVAATKDLIVLNTRSEGAEKPINWRWKPEQAISPFLTLKRDSADKYTANPPYSLVKENDIHFNHQPLAAGGGYTTAWKEDTAGKTKSLLITIANAYPVDNTRETAKQLLNATPFKSVPELIKAHQEHWRNFYQKSFISIPDGRLESFWWIQQYKMASATRVGAYPIDLMGPWYKTSPWPKYWWNLNIQLTYYPFFSSNHTELVEPLMKMINDHIDNLSKNAPQPYQHNSAALGRSGPYTMTSGIKVLKGNDSTGNSAASMELGNLSWLLHVYYQAYEHTMDKRIIRNLYPVLTRAVNYYLNIMDKESDGKYHLPYTYSPEYPKGITRDANYDLSLFRWGLNTLLHINKTLGLKDPLVAKWQDAVANLTSYPEDKLGYRIGRDADFLISHRHYSHLLQVYPIYEVNWDQKQNRELIKRSLSQWENNSASWRGYSYTGSGSIYAMMGNGNKTHELLNQMMKGKFSIKPNTMYLEAGPVIETPLSAVTTMNEMLLQSWNGIIRVFPAIPESWKDATFNDLSAKGAFLVSGSRRNGITEFIKVKSLAGSACLIKTGFDGQVKAIGKRQFKVTPQANGVVKVDLKAGEEVILYTGIKLLNFSSDAVNTDVKNYWGLK</sequence>
<keyword evidence="1" id="KW-0732">Signal</keyword>
<dbReference type="Pfam" id="PF21307">
    <property type="entry name" value="Glyco_hydro_95_C"/>
    <property type="match status" value="1"/>
</dbReference>
<dbReference type="Gene3D" id="1.50.10.10">
    <property type="match status" value="1"/>
</dbReference>
<evidence type="ECO:0000259" key="2">
    <source>
        <dbReference type="Pfam" id="PF21307"/>
    </source>
</evidence>
<dbReference type="RefSeq" id="WP_084291706.1">
    <property type="nucleotide sequence ID" value="NZ_FWYB01000017.1"/>
</dbReference>
<feature type="signal peptide" evidence="1">
    <location>
        <begin position="1"/>
        <end position="21"/>
    </location>
</feature>
<evidence type="ECO:0000313" key="5">
    <source>
        <dbReference type="Proteomes" id="UP000192678"/>
    </source>
</evidence>
<proteinExistence type="predicted"/>
<organism evidence="4 5">
    <name type="scientific">Pedobacter nyackensis</name>
    <dbReference type="NCBI Taxonomy" id="475255"/>
    <lineage>
        <taxon>Bacteria</taxon>
        <taxon>Pseudomonadati</taxon>
        <taxon>Bacteroidota</taxon>
        <taxon>Sphingobacteriia</taxon>
        <taxon>Sphingobacteriales</taxon>
        <taxon>Sphingobacteriaceae</taxon>
        <taxon>Pedobacter</taxon>
    </lineage>
</organism>
<evidence type="ECO:0000256" key="1">
    <source>
        <dbReference type="SAM" id="SignalP"/>
    </source>
</evidence>
<dbReference type="InterPro" id="IPR008928">
    <property type="entry name" value="6-hairpin_glycosidase_sf"/>
</dbReference>
<evidence type="ECO:0008006" key="6">
    <source>
        <dbReference type="Google" id="ProtNLM"/>
    </source>
</evidence>
<keyword evidence="5" id="KW-1185">Reference proteome</keyword>
<dbReference type="OrthoDB" id="9802600at2"/>
<gene>
    <name evidence="4" type="ORF">SAMN04488101_11791</name>
</gene>
<feature type="chain" id="PRO_5013003814" description="Alpha-L-fucosidase 2" evidence="1">
    <location>
        <begin position="22"/>
        <end position="749"/>
    </location>
</feature>
<dbReference type="Pfam" id="PF22124">
    <property type="entry name" value="Glyco_hydro_95_cat"/>
    <property type="match status" value="1"/>
</dbReference>